<dbReference type="Proteomes" id="UP001500665">
    <property type="component" value="Unassembled WGS sequence"/>
</dbReference>
<proteinExistence type="predicted"/>
<evidence type="ECO:0000313" key="3">
    <source>
        <dbReference type="Proteomes" id="UP001500665"/>
    </source>
</evidence>
<evidence type="ECO:0000313" key="2">
    <source>
        <dbReference type="EMBL" id="GAA0965454.1"/>
    </source>
</evidence>
<dbReference type="CDD" id="cd00531">
    <property type="entry name" value="NTF2_like"/>
    <property type="match status" value="1"/>
</dbReference>
<gene>
    <name evidence="2" type="ORF">GCM10009550_65680</name>
</gene>
<name>A0ABN1RVX4_9ACTN</name>
<dbReference type="Gene3D" id="3.10.450.50">
    <property type="match status" value="1"/>
</dbReference>
<dbReference type="Pfam" id="PF13577">
    <property type="entry name" value="SnoaL_4"/>
    <property type="match status" value="1"/>
</dbReference>
<protein>
    <submittedName>
        <fullName evidence="2">Nuclear transport factor 2 family protein</fullName>
    </submittedName>
</protein>
<accession>A0ABN1RVX4</accession>
<dbReference type="RefSeq" id="WP_344245494.1">
    <property type="nucleotide sequence ID" value="NZ_BAAAHH010000038.1"/>
</dbReference>
<organism evidence="2 3">
    <name type="scientific">Actinocorallia libanotica</name>
    <dbReference type="NCBI Taxonomy" id="46162"/>
    <lineage>
        <taxon>Bacteria</taxon>
        <taxon>Bacillati</taxon>
        <taxon>Actinomycetota</taxon>
        <taxon>Actinomycetes</taxon>
        <taxon>Streptosporangiales</taxon>
        <taxon>Thermomonosporaceae</taxon>
        <taxon>Actinocorallia</taxon>
    </lineage>
</organism>
<dbReference type="SUPFAM" id="SSF54427">
    <property type="entry name" value="NTF2-like"/>
    <property type="match status" value="1"/>
</dbReference>
<evidence type="ECO:0000259" key="1">
    <source>
        <dbReference type="Pfam" id="PF13577"/>
    </source>
</evidence>
<reference evidence="2 3" key="1">
    <citation type="journal article" date="2019" name="Int. J. Syst. Evol. Microbiol.">
        <title>The Global Catalogue of Microorganisms (GCM) 10K type strain sequencing project: providing services to taxonomists for standard genome sequencing and annotation.</title>
        <authorList>
            <consortium name="The Broad Institute Genomics Platform"/>
            <consortium name="The Broad Institute Genome Sequencing Center for Infectious Disease"/>
            <person name="Wu L."/>
            <person name="Ma J."/>
        </authorList>
    </citation>
    <scope>NUCLEOTIDE SEQUENCE [LARGE SCALE GENOMIC DNA]</scope>
    <source>
        <strain evidence="2 3">JCM 10696</strain>
    </source>
</reference>
<feature type="domain" description="SnoaL-like" evidence="1">
    <location>
        <begin position="11"/>
        <end position="135"/>
    </location>
</feature>
<dbReference type="InterPro" id="IPR032710">
    <property type="entry name" value="NTF2-like_dom_sf"/>
</dbReference>
<keyword evidence="3" id="KW-1185">Reference proteome</keyword>
<comment type="caution">
    <text evidence="2">The sequence shown here is derived from an EMBL/GenBank/DDBJ whole genome shotgun (WGS) entry which is preliminary data.</text>
</comment>
<dbReference type="InterPro" id="IPR037401">
    <property type="entry name" value="SnoaL-like"/>
</dbReference>
<sequence length="185" mass="19852">MPNDSRDSAVQALLDKQEITEVLTRYLRGADRGDAAGIAACYLPGATEDHGGVFTGTAEDYVASITPVLTHPRGRTMHSMTNVLIDLDGDTAAAESYVVTFSAVRTPDGPGSSFVGARILDRFERRDGRWGIAHRALLWEWSHDAPAAETWLFGMLAGDTAALKRGGKFPADPVYTANGAAEEDK</sequence>
<dbReference type="EMBL" id="BAAAHH010000038">
    <property type="protein sequence ID" value="GAA0965454.1"/>
    <property type="molecule type" value="Genomic_DNA"/>
</dbReference>